<dbReference type="PANTHER" id="PTHR24133:SF40">
    <property type="entry name" value="ANKYRIN REPEAT DOMAIN 44"/>
    <property type="match status" value="1"/>
</dbReference>
<evidence type="ECO:0000313" key="4">
    <source>
        <dbReference type="Proteomes" id="UP001172155"/>
    </source>
</evidence>
<evidence type="ECO:0000256" key="1">
    <source>
        <dbReference type="PROSITE-ProRule" id="PRU00023"/>
    </source>
</evidence>
<dbReference type="SUPFAM" id="SSF48403">
    <property type="entry name" value="Ankyrin repeat"/>
    <property type="match status" value="1"/>
</dbReference>
<evidence type="ECO:0008006" key="5">
    <source>
        <dbReference type="Google" id="ProtNLM"/>
    </source>
</evidence>
<dbReference type="Gene3D" id="1.25.40.20">
    <property type="entry name" value="Ankyrin repeat-containing domain"/>
    <property type="match status" value="1"/>
</dbReference>
<feature type="repeat" description="ANK" evidence="1">
    <location>
        <begin position="403"/>
        <end position="435"/>
    </location>
</feature>
<comment type="caution">
    <text evidence="3">The sequence shown here is derived from an EMBL/GenBank/DDBJ whole genome shotgun (WGS) entry which is preliminary data.</text>
</comment>
<evidence type="ECO:0000256" key="2">
    <source>
        <dbReference type="SAM" id="MobiDB-lite"/>
    </source>
</evidence>
<evidence type="ECO:0000313" key="3">
    <source>
        <dbReference type="EMBL" id="KAK0750608.1"/>
    </source>
</evidence>
<gene>
    <name evidence="3" type="ORF">B0T18DRAFT_389998</name>
</gene>
<keyword evidence="1" id="KW-0040">ANK repeat</keyword>
<name>A0AA40F3Q1_9PEZI</name>
<protein>
    <recommendedName>
        <fullName evidence="5">Ankyrin</fullName>
    </recommendedName>
</protein>
<feature type="region of interest" description="Disordered" evidence="2">
    <location>
        <begin position="1"/>
        <end position="31"/>
    </location>
</feature>
<dbReference type="InterPro" id="IPR002110">
    <property type="entry name" value="Ankyrin_rpt"/>
</dbReference>
<sequence>MQRTPAPAIYRGSIPGRSRDNSDPVPDVWFGSPREENKALREELEDEDPCFVFTAAEYFLERIDIEEYFGRLIGHLQADVTLHRFDNAKGSNIRQLLEVDLVAGAIKSHMLNQAFPRLQAADASKFKELCLLVYRTNDASTLRQRAIDAEAPLESLPPAWLDVLAVIAYARRHEEVLRLLVTYPAPQPRSTFNLLDYMALRTRVAATGKYAEHPTPGADRLLCEARLWTILLQSPGGWIQFPLSREDSGLHGGLTTILLNFSQQPSLRAHSDIEELCRALSAVGIAPKTDAFSRILSIRTIQDSESPRGIKPCSLAAAEMFLECFPIAKVAAAESRSGRAKRLGPTASATILMPIAQWPKNNRDRLAVMRLLLESGCDPDDKMETNSLWGDSWGSKTKSRRKLYDAPLHQAAERGDDQMVKLLLEFGADRNLASDWNGDTPAKRARAYNRFGTAAKLEGS</sequence>
<dbReference type="InterPro" id="IPR036770">
    <property type="entry name" value="Ankyrin_rpt-contain_sf"/>
</dbReference>
<dbReference type="InterPro" id="IPR052391">
    <property type="entry name" value="E3_Ligase-Neurotoxin"/>
</dbReference>
<keyword evidence="4" id="KW-1185">Reference proteome</keyword>
<proteinExistence type="predicted"/>
<accession>A0AA40F3Q1</accession>
<dbReference type="Proteomes" id="UP001172155">
    <property type="component" value="Unassembled WGS sequence"/>
</dbReference>
<organism evidence="3 4">
    <name type="scientific">Schizothecium vesticola</name>
    <dbReference type="NCBI Taxonomy" id="314040"/>
    <lineage>
        <taxon>Eukaryota</taxon>
        <taxon>Fungi</taxon>
        <taxon>Dikarya</taxon>
        <taxon>Ascomycota</taxon>
        <taxon>Pezizomycotina</taxon>
        <taxon>Sordariomycetes</taxon>
        <taxon>Sordariomycetidae</taxon>
        <taxon>Sordariales</taxon>
        <taxon>Schizotheciaceae</taxon>
        <taxon>Schizothecium</taxon>
    </lineage>
</organism>
<dbReference type="PROSITE" id="PS50297">
    <property type="entry name" value="ANK_REP_REGION"/>
    <property type="match status" value="1"/>
</dbReference>
<dbReference type="PANTHER" id="PTHR24133">
    <property type="entry name" value="ANKYRIN DOMAIN-CONTAINING"/>
    <property type="match status" value="1"/>
</dbReference>
<dbReference type="AlphaFoldDB" id="A0AA40F3Q1"/>
<reference evidence="3" key="1">
    <citation type="submission" date="2023-06" db="EMBL/GenBank/DDBJ databases">
        <title>Genome-scale phylogeny and comparative genomics of the fungal order Sordariales.</title>
        <authorList>
            <consortium name="Lawrence Berkeley National Laboratory"/>
            <person name="Hensen N."/>
            <person name="Bonometti L."/>
            <person name="Westerberg I."/>
            <person name="Brannstrom I.O."/>
            <person name="Guillou S."/>
            <person name="Cros-Aarteil S."/>
            <person name="Calhoun S."/>
            <person name="Haridas S."/>
            <person name="Kuo A."/>
            <person name="Mondo S."/>
            <person name="Pangilinan J."/>
            <person name="Riley R."/>
            <person name="LaButti K."/>
            <person name="Andreopoulos B."/>
            <person name="Lipzen A."/>
            <person name="Chen C."/>
            <person name="Yanf M."/>
            <person name="Daum C."/>
            <person name="Ng V."/>
            <person name="Clum A."/>
            <person name="Steindorff A."/>
            <person name="Ohm R."/>
            <person name="Martin F."/>
            <person name="Silar P."/>
            <person name="Natvig D."/>
            <person name="Lalanne C."/>
            <person name="Gautier V."/>
            <person name="Ament-velasquez S.L."/>
            <person name="Kruys A."/>
            <person name="Hutchinson M.I."/>
            <person name="Powell A.J."/>
            <person name="Barry K."/>
            <person name="Miller A.N."/>
            <person name="Grigoriev I.V."/>
            <person name="Debuchy R."/>
            <person name="Gladieux P."/>
            <person name="Thoren M.H."/>
            <person name="Johannesson H."/>
        </authorList>
    </citation>
    <scope>NUCLEOTIDE SEQUENCE</scope>
    <source>
        <strain evidence="3">SMH3187-1</strain>
    </source>
</reference>
<dbReference type="PROSITE" id="PS50088">
    <property type="entry name" value="ANK_REPEAT"/>
    <property type="match status" value="1"/>
</dbReference>
<dbReference type="EMBL" id="JAUKUD010000003">
    <property type="protein sequence ID" value="KAK0750608.1"/>
    <property type="molecule type" value="Genomic_DNA"/>
</dbReference>
<dbReference type="SMART" id="SM00248">
    <property type="entry name" value="ANK"/>
    <property type="match status" value="2"/>
</dbReference>
<dbReference type="Pfam" id="PF00023">
    <property type="entry name" value="Ank"/>
    <property type="match status" value="1"/>
</dbReference>